<accession>A0ABT1C863</accession>
<evidence type="ECO:0000256" key="2">
    <source>
        <dbReference type="ARBA" id="ARBA00006929"/>
    </source>
</evidence>
<comment type="function">
    <text evidence="1 7">Assembles around the rod to form the L-ring and probably protects the motor/basal body from shearing forces during rotation.</text>
</comment>
<keyword evidence="4 7" id="KW-0472">Membrane</keyword>
<proteinExistence type="inferred from homology"/>
<evidence type="ECO:0000256" key="1">
    <source>
        <dbReference type="ARBA" id="ARBA00002591"/>
    </source>
</evidence>
<keyword evidence="9" id="KW-0282">Flagellum</keyword>
<evidence type="ECO:0000256" key="4">
    <source>
        <dbReference type="ARBA" id="ARBA00023136"/>
    </source>
</evidence>
<evidence type="ECO:0000256" key="3">
    <source>
        <dbReference type="ARBA" id="ARBA00022729"/>
    </source>
</evidence>
<dbReference type="InterPro" id="IPR000527">
    <property type="entry name" value="Flag_Lring"/>
</dbReference>
<dbReference type="EMBL" id="JAMXQS010000007">
    <property type="protein sequence ID" value="MCO6051026.1"/>
    <property type="molecule type" value="Genomic_DNA"/>
</dbReference>
<dbReference type="Proteomes" id="UP001205906">
    <property type="component" value="Unassembled WGS sequence"/>
</dbReference>
<dbReference type="PANTHER" id="PTHR34933">
    <property type="entry name" value="FLAGELLAR L-RING PROTEIN"/>
    <property type="match status" value="1"/>
</dbReference>
<keyword evidence="5 7" id="KW-0975">Bacterial flagellum</keyword>
<dbReference type="PROSITE" id="PS51257">
    <property type="entry name" value="PROKAR_LIPOPROTEIN"/>
    <property type="match status" value="1"/>
</dbReference>
<name>A0ABT1C863_9HYPH</name>
<dbReference type="PANTHER" id="PTHR34933:SF1">
    <property type="entry name" value="FLAGELLAR L-RING PROTEIN"/>
    <property type="match status" value="1"/>
</dbReference>
<dbReference type="NCBIfam" id="NF001305">
    <property type="entry name" value="PRK00249.1-5"/>
    <property type="match status" value="1"/>
</dbReference>
<organism evidence="9 10">
    <name type="scientific">Mesorhizobium liriopis</name>
    <dbReference type="NCBI Taxonomy" id="2953882"/>
    <lineage>
        <taxon>Bacteria</taxon>
        <taxon>Pseudomonadati</taxon>
        <taxon>Pseudomonadota</taxon>
        <taxon>Alphaproteobacteria</taxon>
        <taxon>Hyphomicrobiales</taxon>
        <taxon>Phyllobacteriaceae</taxon>
        <taxon>Mesorhizobium</taxon>
    </lineage>
</organism>
<gene>
    <name evidence="7" type="primary">flgH</name>
    <name evidence="9" type="ORF">NGM99_14680</name>
</gene>
<keyword evidence="10" id="KW-1185">Reference proteome</keyword>
<comment type="caution">
    <text evidence="9">The sequence shown here is derived from an EMBL/GenBank/DDBJ whole genome shotgun (WGS) entry which is preliminary data.</text>
</comment>
<protein>
    <recommendedName>
        <fullName evidence="7">Flagellar L-ring protein</fullName>
    </recommendedName>
    <alternativeName>
        <fullName evidence="7">Basal body L-ring protein</fullName>
    </alternativeName>
</protein>
<keyword evidence="7" id="KW-0449">Lipoprotein</keyword>
<comment type="subcellular location">
    <subcellularLocation>
        <location evidence="7">Cell outer membrane</location>
        <topology evidence="7">Lipid-anchor</topology>
    </subcellularLocation>
    <subcellularLocation>
        <location evidence="7">Bacterial flagellum basal body</location>
    </subcellularLocation>
</comment>
<keyword evidence="9" id="KW-0969">Cilium</keyword>
<evidence type="ECO:0000256" key="8">
    <source>
        <dbReference type="SAM" id="SignalP"/>
    </source>
</evidence>
<keyword evidence="6 7" id="KW-0998">Cell outer membrane</keyword>
<feature type="chain" id="PRO_5045130762" description="Flagellar L-ring protein" evidence="8">
    <location>
        <begin position="18"/>
        <end position="239"/>
    </location>
</feature>
<evidence type="ECO:0000313" key="10">
    <source>
        <dbReference type="Proteomes" id="UP001205906"/>
    </source>
</evidence>
<evidence type="ECO:0000256" key="5">
    <source>
        <dbReference type="ARBA" id="ARBA00023143"/>
    </source>
</evidence>
<comment type="subunit">
    <text evidence="7">The basal body constitutes a major portion of the flagellar organelle and consists of four rings (L,P,S, and M) mounted on a central rod.</text>
</comment>
<dbReference type="RefSeq" id="WP_252820203.1">
    <property type="nucleotide sequence ID" value="NZ_JAMXQS010000007.1"/>
</dbReference>
<keyword evidence="9" id="KW-0966">Cell projection</keyword>
<dbReference type="PRINTS" id="PR01008">
    <property type="entry name" value="FLGLRINGFLGH"/>
</dbReference>
<sequence>MSRPLTCLALLATLALAGCATKQQLAEIGREPALSPVGSGIVPTEGALYSYPTRAPSTVRRFSLWDDRQSRLFTDPRALAPGDILTVKIEINDRARFKNESERSRDVDRDIALEGGFTWAGVKSPAASIDGTAKSGTGTKGKGSTARSEDLQLLVAAVVTNVLPNGNLAIRGSQEVRVNAELRELTIAGIVRPTDIGPENTISYERIAEARISYGGRGRLTEVQQPPYGQQLVDTILPF</sequence>
<evidence type="ECO:0000256" key="6">
    <source>
        <dbReference type="ARBA" id="ARBA00023237"/>
    </source>
</evidence>
<comment type="similarity">
    <text evidence="2 7">Belongs to the FlgH family.</text>
</comment>
<feature type="signal peptide" evidence="8">
    <location>
        <begin position="1"/>
        <end position="17"/>
    </location>
</feature>
<dbReference type="HAMAP" id="MF_00415">
    <property type="entry name" value="FlgH"/>
    <property type="match status" value="1"/>
</dbReference>
<evidence type="ECO:0000313" key="9">
    <source>
        <dbReference type="EMBL" id="MCO6051026.1"/>
    </source>
</evidence>
<reference evidence="9 10" key="1">
    <citation type="submission" date="2022-06" db="EMBL/GenBank/DDBJ databases">
        <title>Mesorhizobium sp. strain RP14 Genome sequencing and assembly.</title>
        <authorList>
            <person name="Kim I."/>
        </authorList>
    </citation>
    <scope>NUCLEOTIDE SEQUENCE [LARGE SCALE GENOMIC DNA]</scope>
    <source>
        <strain evidence="10">RP14(2022)</strain>
    </source>
</reference>
<dbReference type="Pfam" id="PF02107">
    <property type="entry name" value="FlgH"/>
    <property type="match status" value="1"/>
</dbReference>
<keyword evidence="3 7" id="KW-0732">Signal</keyword>
<evidence type="ECO:0000256" key="7">
    <source>
        <dbReference type="HAMAP-Rule" id="MF_00415"/>
    </source>
</evidence>